<organism evidence="1 2">
    <name type="scientific">Characodon lateralis</name>
    <dbReference type="NCBI Taxonomy" id="208331"/>
    <lineage>
        <taxon>Eukaryota</taxon>
        <taxon>Metazoa</taxon>
        <taxon>Chordata</taxon>
        <taxon>Craniata</taxon>
        <taxon>Vertebrata</taxon>
        <taxon>Euteleostomi</taxon>
        <taxon>Actinopterygii</taxon>
        <taxon>Neopterygii</taxon>
        <taxon>Teleostei</taxon>
        <taxon>Neoteleostei</taxon>
        <taxon>Acanthomorphata</taxon>
        <taxon>Ovalentaria</taxon>
        <taxon>Atherinomorphae</taxon>
        <taxon>Cyprinodontiformes</taxon>
        <taxon>Goodeidae</taxon>
        <taxon>Characodon</taxon>
    </lineage>
</organism>
<evidence type="ECO:0000313" key="1">
    <source>
        <dbReference type="EMBL" id="MED6290031.1"/>
    </source>
</evidence>
<reference evidence="1 2" key="1">
    <citation type="submission" date="2021-06" db="EMBL/GenBank/DDBJ databases">
        <authorList>
            <person name="Palmer J.M."/>
        </authorList>
    </citation>
    <scope>NUCLEOTIDE SEQUENCE [LARGE SCALE GENOMIC DNA]</scope>
    <source>
        <strain evidence="1 2">CL_MEX2019</strain>
        <tissue evidence="1">Muscle</tissue>
    </source>
</reference>
<comment type="caution">
    <text evidence="1">The sequence shown here is derived from an EMBL/GenBank/DDBJ whole genome shotgun (WGS) entry which is preliminary data.</text>
</comment>
<protein>
    <submittedName>
        <fullName evidence="1">Uncharacterized protein</fullName>
    </submittedName>
</protein>
<proteinExistence type="predicted"/>
<feature type="non-terminal residue" evidence="1">
    <location>
        <position position="1"/>
    </location>
</feature>
<sequence>LRVAASGSASSVLKPLHRQLSDSTPLLALNTATPNPNLKRREVAKAAPSPLLQNGTACTYFFTFVLVLNGGLHHPERLSPSSPTRAAA</sequence>
<name>A0ABU7ES40_9TELE</name>
<accession>A0ABU7ES40</accession>
<dbReference type="Proteomes" id="UP001352852">
    <property type="component" value="Unassembled WGS sequence"/>
</dbReference>
<gene>
    <name evidence="1" type="ORF">CHARACLAT_008933</name>
</gene>
<keyword evidence="2" id="KW-1185">Reference proteome</keyword>
<dbReference type="EMBL" id="JAHUTJ010066110">
    <property type="protein sequence ID" value="MED6290031.1"/>
    <property type="molecule type" value="Genomic_DNA"/>
</dbReference>
<evidence type="ECO:0000313" key="2">
    <source>
        <dbReference type="Proteomes" id="UP001352852"/>
    </source>
</evidence>